<sequence>MGFWWQFLEVYGRIYKATKLQTSSPSGLSAMYEYANINSKQANYFGETIYGAGSVVIESESGAYGEKLLRSVSVYV</sequence>
<comment type="caution">
    <text evidence="1">The sequence shown here is derived from an EMBL/GenBank/DDBJ whole genome shotgun (WGS) entry which is preliminary data.</text>
</comment>
<evidence type="ECO:0000313" key="1">
    <source>
        <dbReference type="EMBL" id="CAK7338186.1"/>
    </source>
</evidence>
<evidence type="ECO:0000313" key="2">
    <source>
        <dbReference type="Proteomes" id="UP001314170"/>
    </source>
</evidence>
<gene>
    <name evidence="1" type="ORF">DCAF_LOCUS13229</name>
</gene>
<proteinExistence type="predicted"/>
<reference evidence="1 2" key="1">
    <citation type="submission" date="2024-01" db="EMBL/GenBank/DDBJ databases">
        <authorList>
            <person name="Waweru B."/>
        </authorList>
    </citation>
    <scope>NUCLEOTIDE SEQUENCE [LARGE SCALE GENOMIC DNA]</scope>
</reference>
<dbReference type="EMBL" id="CAWUPB010001111">
    <property type="protein sequence ID" value="CAK7338186.1"/>
    <property type="molecule type" value="Genomic_DNA"/>
</dbReference>
<dbReference type="Proteomes" id="UP001314170">
    <property type="component" value="Unassembled WGS sequence"/>
</dbReference>
<protein>
    <submittedName>
        <fullName evidence="1">Uncharacterized protein</fullName>
    </submittedName>
</protein>
<dbReference type="AlphaFoldDB" id="A0AAV1RP62"/>
<organism evidence="1 2">
    <name type="scientific">Dovyalis caffra</name>
    <dbReference type="NCBI Taxonomy" id="77055"/>
    <lineage>
        <taxon>Eukaryota</taxon>
        <taxon>Viridiplantae</taxon>
        <taxon>Streptophyta</taxon>
        <taxon>Embryophyta</taxon>
        <taxon>Tracheophyta</taxon>
        <taxon>Spermatophyta</taxon>
        <taxon>Magnoliopsida</taxon>
        <taxon>eudicotyledons</taxon>
        <taxon>Gunneridae</taxon>
        <taxon>Pentapetalae</taxon>
        <taxon>rosids</taxon>
        <taxon>fabids</taxon>
        <taxon>Malpighiales</taxon>
        <taxon>Salicaceae</taxon>
        <taxon>Flacourtieae</taxon>
        <taxon>Dovyalis</taxon>
    </lineage>
</organism>
<name>A0AAV1RP62_9ROSI</name>
<accession>A0AAV1RP62</accession>
<keyword evidence="2" id="KW-1185">Reference proteome</keyword>